<comment type="caution">
    <text evidence="1">The sequence shown here is derived from an EMBL/GenBank/DDBJ whole genome shotgun (WGS) entry which is preliminary data.</text>
</comment>
<dbReference type="AlphaFoldDB" id="A0A073KBX6"/>
<dbReference type="Pfam" id="PF13135">
    <property type="entry name" value="DUF3947"/>
    <property type="match status" value="1"/>
</dbReference>
<dbReference type="InterPro" id="IPR025039">
    <property type="entry name" value="DUF3947"/>
</dbReference>
<evidence type="ECO:0000313" key="2">
    <source>
        <dbReference type="Proteomes" id="UP000027778"/>
    </source>
</evidence>
<dbReference type="OrthoDB" id="2938839at2"/>
<accession>A0A073KBX6</accession>
<keyword evidence="2" id="KW-1185">Reference proteome</keyword>
<dbReference type="Proteomes" id="UP000027778">
    <property type="component" value="Unassembled WGS sequence"/>
</dbReference>
<name>A0A073KBX6_9BACI</name>
<proteinExistence type="predicted"/>
<dbReference type="EMBL" id="JOTM01000010">
    <property type="protein sequence ID" value="KEK24021.1"/>
    <property type="molecule type" value="Genomic_DNA"/>
</dbReference>
<gene>
    <name evidence="1" type="ORF">BAGA_04735</name>
</gene>
<evidence type="ECO:0000313" key="1">
    <source>
        <dbReference type="EMBL" id="KEK24021.1"/>
    </source>
</evidence>
<sequence>MDLYNRMPAVTYSAAQGTVQTIQQALQAQVQDMQLYHPSVQYYYPTYVTQNGIYFSTIPYGTVYNL</sequence>
<protein>
    <submittedName>
        <fullName evidence="1">Uncharacterized protein</fullName>
    </submittedName>
</protein>
<reference evidence="1 2" key="1">
    <citation type="submission" date="2014-06" db="EMBL/GenBank/DDBJ databases">
        <title>Draft genome sequence of Bacillus gaemokensis JCM 15801 (MCCC 1A00707).</title>
        <authorList>
            <person name="Lai Q."/>
            <person name="Liu Y."/>
            <person name="Shao Z."/>
        </authorList>
    </citation>
    <scope>NUCLEOTIDE SEQUENCE [LARGE SCALE GENOMIC DNA]</scope>
    <source>
        <strain evidence="1 2">JCM 15801</strain>
    </source>
</reference>
<dbReference type="RefSeq" id="WP_033674879.1">
    <property type="nucleotide sequence ID" value="NZ_JOTM01000010.1"/>
</dbReference>
<organism evidence="1 2">
    <name type="scientific">Bacillus gaemokensis</name>
    <dbReference type="NCBI Taxonomy" id="574375"/>
    <lineage>
        <taxon>Bacteria</taxon>
        <taxon>Bacillati</taxon>
        <taxon>Bacillota</taxon>
        <taxon>Bacilli</taxon>
        <taxon>Bacillales</taxon>
        <taxon>Bacillaceae</taxon>
        <taxon>Bacillus</taxon>
        <taxon>Bacillus cereus group</taxon>
    </lineage>
</organism>